<dbReference type="RefSeq" id="WP_093829519.1">
    <property type="nucleotide sequence ID" value="NZ_JAVRES010000006.1"/>
</dbReference>
<dbReference type="AlphaFoldDB" id="A0ABD5ENZ8"/>
<proteinExistence type="predicted"/>
<protein>
    <submittedName>
        <fullName evidence="2">DUF5133 domain-containing protein</fullName>
    </submittedName>
</protein>
<evidence type="ECO:0000256" key="1">
    <source>
        <dbReference type="SAM" id="MobiDB-lite"/>
    </source>
</evidence>
<reference evidence="3" key="1">
    <citation type="submission" date="2023-07" db="EMBL/GenBank/DDBJ databases">
        <title>30 novel species of actinomycetes from the DSMZ collection.</title>
        <authorList>
            <person name="Nouioui I."/>
        </authorList>
    </citation>
    <scope>NUCLEOTIDE SEQUENCE [LARGE SCALE GENOMIC DNA]</scope>
    <source>
        <strain evidence="3">DSM 41981</strain>
    </source>
</reference>
<comment type="caution">
    <text evidence="2">The sequence shown here is derived from an EMBL/GenBank/DDBJ whole genome shotgun (WGS) entry which is preliminary data.</text>
</comment>
<name>A0ABD5ENZ8_9ACTN</name>
<evidence type="ECO:0000313" key="3">
    <source>
        <dbReference type="Proteomes" id="UP001183535"/>
    </source>
</evidence>
<keyword evidence="3" id="KW-1185">Reference proteome</keyword>
<dbReference type="Pfam" id="PF17196">
    <property type="entry name" value="DUF5133"/>
    <property type="match status" value="1"/>
</dbReference>
<dbReference type="InterPro" id="IPR033457">
    <property type="entry name" value="DUF5133"/>
</dbReference>
<gene>
    <name evidence="2" type="ORF">RM877_16705</name>
</gene>
<accession>A0ABD5ENZ8</accession>
<organism evidence="2 3">
    <name type="scientific">Streptomyces doudnae</name>
    <dbReference type="NCBI Taxonomy" id="3075536"/>
    <lineage>
        <taxon>Bacteria</taxon>
        <taxon>Bacillati</taxon>
        <taxon>Actinomycetota</taxon>
        <taxon>Actinomycetes</taxon>
        <taxon>Kitasatosporales</taxon>
        <taxon>Streptomycetaceae</taxon>
        <taxon>Streptomyces</taxon>
    </lineage>
</organism>
<dbReference type="Proteomes" id="UP001183535">
    <property type="component" value="Unassembled WGS sequence"/>
</dbReference>
<evidence type="ECO:0000313" key="2">
    <source>
        <dbReference type="EMBL" id="MDT0436326.1"/>
    </source>
</evidence>
<dbReference type="EMBL" id="JAVRES010000006">
    <property type="protein sequence ID" value="MDT0436326.1"/>
    <property type="molecule type" value="Genomic_DNA"/>
</dbReference>
<sequence>MVTPLPHVLRALLARHAEACARRLEGDTTASRRALDDAGYTLCVTTGTRSVEEALARADVLLAAARGRHSEGPSPALTSPAAGGGRPAGCPGAGRP</sequence>
<feature type="compositionally biased region" description="Gly residues" evidence="1">
    <location>
        <begin position="82"/>
        <end position="96"/>
    </location>
</feature>
<feature type="region of interest" description="Disordered" evidence="1">
    <location>
        <begin position="66"/>
        <end position="96"/>
    </location>
</feature>